<organism evidence="2 3">
    <name type="scientific">Formimonas warabiya</name>
    <dbReference type="NCBI Taxonomy" id="1761012"/>
    <lineage>
        <taxon>Bacteria</taxon>
        <taxon>Bacillati</taxon>
        <taxon>Bacillota</taxon>
        <taxon>Clostridia</taxon>
        <taxon>Eubacteriales</taxon>
        <taxon>Peptococcaceae</taxon>
        <taxon>Candidatus Formimonas</taxon>
    </lineage>
</organism>
<keyword evidence="1" id="KW-1133">Transmembrane helix</keyword>
<keyword evidence="1" id="KW-0472">Membrane</keyword>
<sequence length="195" mass="22234">MENPIIYKIAGFVSIFALMWVAFFDSFQMARNVGISLISGIGLVFYGAILYFFRIYLHRELNYDRVDKPITLSIWLPFAIFLLTHVVYGSLVLLAKGAVLIFIALRLYSLKGNFLHKPIAICLGLMALQSTVLSIFLYYPLVLNALSLPSKIPLLIRYDEFVKGLALTNDTIFSAFYFLMSLLFLRLGRKNDPEQ</sequence>
<proteinExistence type="predicted"/>
<keyword evidence="1" id="KW-0812">Transmembrane</keyword>
<gene>
    <name evidence="2" type="ORF">DCMF_06960</name>
</gene>
<reference evidence="2 3" key="1">
    <citation type="submission" date="2016-10" db="EMBL/GenBank/DDBJ databases">
        <title>Complete Genome Sequence of Peptococcaceae strain DCMF.</title>
        <authorList>
            <person name="Edwards R.J."/>
            <person name="Holland S.I."/>
            <person name="Deshpande N.P."/>
            <person name="Wong Y.K."/>
            <person name="Ertan H."/>
            <person name="Manefield M."/>
            <person name="Russell T.L."/>
            <person name="Lee M.J."/>
        </authorList>
    </citation>
    <scope>NUCLEOTIDE SEQUENCE [LARGE SCALE GENOMIC DNA]</scope>
    <source>
        <strain evidence="2 3">DCMF</strain>
    </source>
</reference>
<dbReference type="KEGG" id="fwa:DCMF_06960"/>
<evidence type="ECO:0000313" key="3">
    <source>
        <dbReference type="Proteomes" id="UP000323521"/>
    </source>
</evidence>
<feature type="transmembrane region" description="Helical" evidence="1">
    <location>
        <begin position="35"/>
        <end position="54"/>
    </location>
</feature>
<name>A0A3G1KQ47_FORW1</name>
<dbReference type="Proteomes" id="UP000323521">
    <property type="component" value="Chromosome"/>
</dbReference>
<protein>
    <submittedName>
        <fullName evidence="2">Uncharacterized protein</fullName>
    </submittedName>
</protein>
<evidence type="ECO:0000256" key="1">
    <source>
        <dbReference type="SAM" id="Phobius"/>
    </source>
</evidence>
<feature type="transmembrane region" description="Helical" evidence="1">
    <location>
        <begin position="74"/>
        <end position="107"/>
    </location>
</feature>
<dbReference type="RefSeq" id="WP_148133755.1">
    <property type="nucleotide sequence ID" value="NZ_CP017634.1"/>
</dbReference>
<feature type="transmembrane region" description="Helical" evidence="1">
    <location>
        <begin position="6"/>
        <end position="23"/>
    </location>
</feature>
<feature type="transmembrane region" description="Helical" evidence="1">
    <location>
        <begin position="119"/>
        <end position="141"/>
    </location>
</feature>
<accession>A0A3G1KQ47</accession>
<keyword evidence="3" id="KW-1185">Reference proteome</keyword>
<dbReference type="AlphaFoldDB" id="A0A3G1KQ47"/>
<dbReference type="EMBL" id="CP017634">
    <property type="protein sequence ID" value="ATW24557.1"/>
    <property type="molecule type" value="Genomic_DNA"/>
</dbReference>
<feature type="transmembrane region" description="Helical" evidence="1">
    <location>
        <begin position="161"/>
        <end position="185"/>
    </location>
</feature>
<evidence type="ECO:0000313" key="2">
    <source>
        <dbReference type="EMBL" id="ATW24557.1"/>
    </source>
</evidence>